<dbReference type="Proteomes" id="UP001166291">
    <property type="component" value="Unassembled WGS sequence"/>
</dbReference>
<dbReference type="NCBIfam" id="TIGR02532">
    <property type="entry name" value="IV_pilin_GFxxxE"/>
    <property type="match status" value="1"/>
</dbReference>
<protein>
    <submittedName>
        <fullName evidence="2">PilW family protein</fullName>
    </submittedName>
</protein>
<dbReference type="EMBL" id="JAHWDQ010000004">
    <property type="protein sequence ID" value="MBW2942045.1"/>
    <property type="molecule type" value="Genomic_DNA"/>
</dbReference>
<gene>
    <name evidence="2" type="ORF">KXJ70_14715</name>
</gene>
<evidence type="ECO:0000313" key="2">
    <source>
        <dbReference type="EMBL" id="MBW2942045.1"/>
    </source>
</evidence>
<dbReference type="InterPro" id="IPR032092">
    <property type="entry name" value="PilW"/>
</dbReference>
<comment type="caution">
    <text evidence="2">The sequence shown here is derived from an EMBL/GenBank/DDBJ whole genome shotgun (WGS) entry which is preliminary data.</text>
</comment>
<keyword evidence="1" id="KW-1133">Transmembrane helix</keyword>
<sequence length="347" mass="36656">MKGSQRGFGLVELMIAITLGLFLSAAVIQVFLATNASSKVQDSLAQIQENARFAMRFLGKEIRMAGYMGCSSIGNISVNVIAVPANVVNFSLATALVGEDNVVAGNALSAVVGSDVLHIKKASESDVNVTGNMASNNANLQIENNSLGFAAGDYVMVSDCLNADVFRIVNNPGNNGNGNAATTLAHSVGQGLNSSNNLSKLYQTDAEVFGFESVDYFIRDTGRDTASGRPINALYMQRLVAGSGGVMAAAVELVEGVEDMQISYGVDTNDDRAVDEYRSGAAVTDWEDVLSVRISLLMVASEENIVGKSGSENAQSIIDTNGNVVANTDGRFRQIFTNVFAIRNKLP</sequence>
<organism evidence="2 3">
    <name type="scientific">Zhongshania aquimaris</name>
    <dbReference type="NCBI Taxonomy" id="2857107"/>
    <lineage>
        <taxon>Bacteria</taxon>
        <taxon>Pseudomonadati</taxon>
        <taxon>Pseudomonadota</taxon>
        <taxon>Gammaproteobacteria</taxon>
        <taxon>Cellvibrionales</taxon>
        <taxon>Spongiibacteraceae</taxon>
        <taxon>Zhongshania</taxon>
    </lineage>
</organism>
<keyword evidence="3" id="KW-1185">Reference proteome</keyword>
<feature type="transmembrane region" description="Helical" evidence="1">
    <location>
        <begin position="7"/>
        <end position="32"/>
    </location>
</feature>
<evidence type="ECO:0000313" key="3">
    <source>
        <dbReference type="Proteomes" id="UP001166291"/>
    </source>
</evidence>
<dbReference type="RefSeq" id="WP_219044520.1">
    <property type="nucleotide sequence ID" value="NZ_JAHWDQ010000004.1"/>
</dbReference>
<dbReference type="InterPro" id="IPR012902">
    <property type="entry name" value="N_methyl_site"/>
</dbReference>
<dbReference type="Pfam" id="PF16074">
    <property type="entry name" value="PilW"/>
    <property type="match status" value="1"/>
</dbReference>
<reference evidence="2" key="1">
    <citation type="submission" date="2021-07" db="EMBL/GenBank/DDBJ databases">
        <title>Zhongshania sp. CAU 1632 isolated from seawater.</title>
        <authorList>
            <person name="Kim W."/>
        </authorList>
    </citation>
    <scope>NUCLEOTIDE SEQUENCE</scope>
    <source>
        <strain evidence="2">CAU 1632</strain>
    </source>
</reference>
<evidence type="ECO:0000256" key="1">
    <source>
        <dbReference type="SAM" id="Phobius"/>
    </source>
</evidence>
<keyword evidence="1" id="KW-0472">Membrane</keyword>
<proteinExistence type="predicted"/>
<dbReference type="Pfam" id="PF07963">
    <property type="entry name" value="N_methyl"/>
    <property type="match status" value="1"/>
</dbReference>
<accession>A0ABS6VUP0</accession>
<keyword evidence="1" id="KW-0812">Transmembrane</keyword>
<name>A0ABS6VUP0_9GAMM</name>